<name>A0A086ACS1_9FLAO</name>
<reference evidence="3 4" key="1">
    <citation type="submission" date="2014-07" db="EMBL/GenBank/DDBJ databases">
        <title>Genome of Chryseobacterium soli DSM 19298.</title>
        <authorList>
            <person name="Stropko S.J."/>
            <person name="Pipes S.E."/>
            <person name="Newman J."/>
        </authorList>
    </citation>
    <scope>NUCLEOTIDE SEQUENCE [LARGE SCALE GENOMIC DNA]</scope>
    <source>
        <strain evidence="3 4">DSM 19298</strain>
    </source>
</reference>
<dbReference type="Proteomes" id="UP000028705">
    <property type="component" value="Unassembled WGS sequence"/>
</dbReference>
<dbReference type="eggNOG" id="COG4886">
    <property type="taxonomic scope" value="Bacteria"/>
</dbReference>
<accession>A0A086ACS1</accession>
<evidence type="ECO:0000313" key="4">
    <source>
        <dbReference type="Proteomes" id="UP000028705"/>
    </source>
</evidence>
<protein>
    <recommendedName>
        <fullName evidence="2">Secretion system C-terminal sorting domain-containing protein</fullName>
    </recommendedName>
</protein>
<dbReference type="STRING" id="445961.IW15_03370"/>
<organism evidence="3 4">
    <name type="scientific">Chryseobacterium soli</name>
    <dbReference type="NCBI Taxonomy" id="445961"/>
    <lineage>
        <taxon>Bacteria</taxon>
        <taxon>Pseudomonadati</taxon>
        <taxon>Bacteroidota</taxon>
        <taxon>Flavobacteriia</taxon>
        <taxon>Flavobacteriales</taxon>
        <taxon>Weeksellaceae</taxon>
        <taxon>Chryseobacterium group</taxon>
        <taxon>Chryseobacterium</taxon>
    </lineage>
</organism>
<dbReference type="eggNOG" id="COG2247">
    <property type="taxonomic scope" value="Bacteria"/>
</dbReference>
<dbReference type="InterPro" id="IPR026444">
    <property type="entry name" value="Secre_tail"/>
</dbReference>
<proteinExistence type="predicted"/>
<dbReference type="AlphaFoldDB" id="A0A086ACS1"/>
<evidence type="ECO:0000313" key="3">
    <source>
        <dbReference type="EMBL" id="KFF14485.1"/>
    </source>
</evidence>
<dbReference type="Pfam" id="PF18962">
    <property type="entry name" value="Por_Secre_tail"/>
    <property type="match status" value="1"/>
</dbReference>
<comment type="caution">
    <text evidence="3">The sequence shown here is derived from an EMBL/GenBank/DDBJ whole genome shotgun (WGS) entry which is preliminary data.</text>
</comment>
<evidence type="ECO:0000256" key="1">
    <source>
        <dbReference type="ARBA" id="ARBA00022729"/>
    </source>
</evidence>
<evidence type="ECO:0000259" key="2">
    <source>
        <dbReference type="Pfam" id="PF18962"/>
    </source>
</evidence>
<feature type="domain" description="Secretion system C-terminal sorting" evidence="2">
    <location>
        <begin position="612"/>
        <end position="678"/>
    </location>
</feature>
<sequence length="680" mass="71468">MRKIGAALGLLSIAGSYTYAQQWENVGGVQTVSAGGSSFNNLVVDNAGNYYLSYYDVTVSKGSVQKFNGNFWSYIGGSAGITTSYATYSSLSLDPAGNTIYYTNMGSGLEVRQFNGTTWTSLPSVTTATTNYQASAVSPSNVLFTYGSYGSGTVKRYVNGAWEQVGNAGFSEGAEFAEMVIGSNNIVYTSNVSNGLRVYQNSVTASAIDNWALVGGSIVDAASSGESYSSDIAIDANNNVYVAYVSTTAAGKKLNVKKFDGTSWTQVGNANFSNGKVQHVALAVTASGTPYVAASRWEDDNFLKNTVYKLDAAGQDWVTFGSDFISDGEAKYNDLAVDNTNNFLILAYTDGSTKVKRISLANISQTCSNTDPGNNAGDTGCVTFTYQGQPVTYSTVRGSDGKVWMQQNLGSSQVAISMGDTASFGDLFQWGRWDDGHQLRTSATTTATSPNSPDGLAGTHSYVIGSPSWWGTNIVTDKWTASNAAAVTTTVGADPCKAAGSGWRLPSQAEWAALVSAEGIANPGGAYSSHLKLPAGGYRSSSDGGFTFAGQRGYFWSSETSSTGGKYLYIGSTLANASSGAPRGQGASVRCIKDGNAVLGTSDVKLNPIVGVYPNPTNGILYIKADAAIESVSVINVVGERIKAEFSNNQIDMQSLPGGVYIIELKLKNGQSISKKIIKN</sequence>
<gene>
    <name evidence="3" type="ORF">IW15_03370</name>
</gene>
<keyword evidence="1" id="KW-0732">Signal</keyword>
<dbReference type="NCBIfam" id="TIGR04183">
    <property type="entry name" value="Por_Secre_tail"/>
    <property type="match status" value="1"/>
</dbReference>
<dbReference type="SUPFAM" id="SSF101898">
    <property type="entry name" value="NHL repeat"/>
    <property type="match status" value="2"/>
</dbReference>
<keyword evidence="4" id="KW-1185">Reference proteome</keyword>
<dbReference type="EMBL" id="JPRH01000001">
    <property type="protein sequence ID" value="KFF14485.1"/>
    <property type="molecule type" value="Genomic_DNA"/>
</dbReference>